<dbReference type="InterPro" id="IPR038765">
    <property type="entry name" value="Papain-like_cys_pep_sf"/>
</dbReference>
<dbReference type="PROSITE" id="PS00640">
    <property type="entry name" value="THIOL_PROTEASE_ASN"/>
    <property type="match status" value="1"/>
</dbReference>
<dbReference type="InterPro" id="IPR013201">
    <property type="entry name" value="Prot_inhib_I29"/>
</dbReference>
<keyword evidence="6" id="KW-1015">Disulfide bond</keyword>
<evidence type="ECO:0000259" key="12">
    <source>
        <dbReference type="SMART" id="SM00848"/>
    </source>
</evidence>
<dbReference type="InterPro" id="IPR025660">
    <property type="entry name" value="Pept_his_AS"/>
</dbReference>
<keyword evidence="4" id="KW-0788">Thiol protease</keyword>
<dbReference type="PROSITE" id="PS00139">
    <property type="entry name" value="THIOL_PROTEASE_CYS"/>
    <property type="match status" value="1"/>
</dbReference>
<keyword evidence="14" id="KW-1185">Reference proteome</keyword>
<sequence length="331" mass="37589">WNSSESPDMRGIIAFVSLVGLVQSFSGEWEDFKLTHAKEYKDESEEQLRWRIFQLNLKQMAIHNERFEAGEETFEMGVNQFSDLLTEEFEQLMLSSYNTTQEDDEDEDYLVYDPPADLQVAKQIDWRKKGAVAAVKNQGHCGSCWAFAAVAALEGQHFLKTGKLIELSEQNLVDCSKRNHGCHGGWALKALQYIKKNNGIDTERSYPYNGRDNRCKYRRSNKGATVRGIVRVRQGSESALAAAVAAHGPIAVSVDATHMHHYSRGVLRKTCHKRSNHAVVVVGYGKDGRYGDYWLVKNSWGKSYGEQGYIRMARNFHNMCHIAERGVYPLV</sequence>
<keyword evidence="10" id="KW-0732">Signal</keyword>
<comment type="catalytic activity">
    <reaction evidence="7">
        <text>Specificity close to that of papain. As compared to cathepsin B, cathepsin L exhibits higher activity toward protein substrates, but has little activity on Z-Arg-Arg-NHMec, and no peptidyl-dipeptidase activity.</text>
        <dbReference type="EC" id="3.4.22.15"/>
    </reaction>
</comment>
<dbReference type="PRINTS" id="PR00705">
    <property type="entry name" value="PAPAIN"/>
</dbReference>
<evidence type="ECO:0000256" key="1">
    <source>
        <dbReference type="ARBA" id="ARBA00008455"/>
    </source>
</evidence>
<feature type="non-terminal residue" evidence="13">
    <location>
        <position position="1"/>
    </location>
</feature>
<keyword evidence="3" id="KW-0378">Hydrolase</keyword>
<dbReference type="PROSITE" id="PS00639">
    <property type="entry name" value="THIOL_PROTEASE_HIS"/>
    <property type="match status" value="1"/>
</dbReference>
<evidence type="ECO:0000313" key="14">
    <source>
        <dbReference type="Proteomes" id="UP001200034"/>
    </source>
</evidence>
<dbReference type="EC" id="3.4.22.15" evidence="8"/>
<comment type="similarity">
    <text evidence="1">Belongs to the peptidase C1 family.</text>
</comment>
<dbReference type="EMBL" id="JAJJHW010002585">
    <property type="protein sequence ID" value="KAH8371531.1"/>
    <property type="molecule type" value="Genomic_DNA"/>
</dbReference>
<dbReference type="GO" id="GO:0004197">
    <property type="term" value="F:cysteine-type endopeptidase activity"/>
    <property type="evidence" value="ECO:0007669"/>
    <property type="project" value="UniProtKB-EC"/>
</dbReference>
<protein>
    <recommendedName>
        <fullName evidence="8">cathepsin L</fullName>
        <ecNumber evidence="8">3.4.22.15</ecNumber>
    </recommendedName>
</protein>
<evidence type="ECO:0000256" key="4">
    <source>
        <dbReference type="ARBA" id="ARBA00022807"/>
    </source>
</evidence>
<reference evidence="13" key="1">
    <citation type="journal article" date="2021" name="Mol. Ecol. Resour.">
        <title>Phylogenomic analyses of the genus Drosophila reveals genomic signals of climate adaptation.</title>
        <authorList>
            <person name="Li F."/>
            <person name="Rane R.V."/>
            <person name="Luria V."/>
            <person name="Xiong Z."/>
            <person name="Chen J."/>
            <person name="Li Z."/>
            <person name="Catullo R.A."/>
            <person name="Griffin P.C."/>
            <person name="Schiffer M."/>
            <person name="Pearce S."/>
            <person name="Lee S.F."/>
            <person name="McElroy K."/>
            <person name="Stocker A."/>
            <person name="Shirriffs J."/>
            <person name="Cockerell F."/>
            <person name="Coppin C."/>
            <person name="Sgro C.M."/>
            <person name="Karger A."/>
            <person name="Cain J.W."/>
            <person name="Weber J.A."/>
            <person name="Santpere G."/>
            <person name="Kirschner M.W."/>
            <person name="Hoffmann A.A."/>
            <person name="Oakeshott J.G."/>
            <person name="Zhang G."/>
        </authorList>
    </citation>
    <scope>NUCLEOTIDE SEQUENCE</scope>
    <source>
        <strain evidence="13">BGI-SZ-2011g</strain>
    </source>
</reference>
<keyword evidence="2" id="KW-0645">Protease</keyword>
<name>A0AAD4K326_9MUSC</name>
<dbReference type="FunFam" id="3.90.70.10:FF:000006">
    <property type="entry name" value="Cathepsin S"/>
    <property type="match status" value="1"/>
</dbReference>
<dbReference type="SMART" id="SM00848">
    <property type="entry name" value="Inhibitor_I29"/>
    <property type="match status" value="1"/>
</dbReference>
<dbReference type="AlphaFoldDB" id="A0AAD4K326"/>
<feature type="chain" id="PRO_5041973979" description="cathepsin L" evidence="10">
    <location>
        <begin position="25"/>
        <end position="331"/>
    </location>
</feature>
<accession>A0AAD4K326</accession>
<evidence type="ECO:0000313" key="13">
    <source>
        <dbReference type="EMBL" id="KAH8371531.1"/>
    </source>
</evidence>
<keyword evidence="5" id="KW-0865">Zymogen</keyword>
<evidence type="ECO:0000256" key="8">
    <source>
        <dbReference type="ARBA" id="ARBA00038911"/>
    </source>
</evidence>
<evidence type="ECO:0000256" key="3">
    <source>
        <dbReference type="ARBA" id="ARBA00022801"/>
    </source>
</evidence>
<dbReference type="Pfam" id="PF00112">
    <property type="entry name" value="Peptidase_C1"/>
    <property type="match status" value="1"/>
</dbReference>
<organism evidence="13 14">
    <name type="scientific">Drosophila rubida</name>
    <dbReference type="NCBI Taxonomy" id="30044"/>
    <lineage>
        <taxon>Eukaryota</taxon>
        <taxon>Metazoa</taxon>
        <taxon>Ecdysozoa</taxon>
        <taxon>Arthropoda</taxon>
        <taxon>Hexapoda</taxon>
        <taxon>Insecta</taxon>
        <taxon>Pterygota</taxon>
        <taxon>Neoptera</taxon>
        <taxon>Endopterygota</taxon>
        <taxon>Diptera</taxon>
        <taxon>Brachycera</taxon>
        <taxon>Muscomorpha</taxon>
        <taxon>Ephydroidea</taxon>
        <taxon>Drosophilidae</taxon>
        <taxon>Drosophila</taxon>
    </lineage>
</organism>
<dbReference type="Proteomes" id="UP001200034">
    <property type="component" value="Unassembled WGS sequence"/>
</dbReference>
<evidence type="ECO:0000256" key="9">
    <source>
        <dbReference type="ARBA" id="ARBA00063237"/>
    </source>
</evidence>
<evidence type="ECO:0000256" key="5">
    <source>
        <dbReference type="ARBA" id="ARBA00023145"/>
    </source>
</evidence>
<dbReference type="SUPFAM" id="SSF54001">
    <property type="entry name" value="Cysteine proteinases"/>
    <property type="match status" value="1"/>
</dbReference>
<feature type="domain" description="Cathepsin propeptide inhibitor" evidence="12">
    <location>
        <begin position="29"/>
        <end position="89"/>
    </location>
</feature>
<comment type="subunit">
    <text evidence="9">Dimer of a heavy and a light chain linked by disulfide bonds.</text>
</comment>
<dbReference type="InterPro" id="IPR013128">
    <property type="entry name" value="Peptidase_C1A"/>
</dbReference>
<dbReference type="Gene3D" id="3.90.70.10">
    <property type="entry name" value="Cysteine proteinases"/>
    <property type="match status" value="1"/>
</dbReference>
<dbReference type="InterPro" id="IPR000668">
    <property type="entry name" value="Peptidase_C1A_C"/>
</dbReference>
<dbReference type="CDD" id="cd02248">
    <property type="entry name" value="Peptidase_C1A"/>
    <property type="match status" value="1"/>
</dbReference>
<dbReference type="InterPro" id="IPR025661">
    <property type="entry name" value="Pept_asp_AS"/>
</dbReference>
<dbReference type="InterPro" id="IPR039417">
    <property type="entry name" value="Peptidase_C1A_papain-like"/>
</dbReference>
<dbReference type="SMART" id="SM00645">
    <property type="entry name" value="Pept_C1"/>
    <property type="match status" value="1"/>
</dbReference>
<dbReference type="Pfam" id="PF08246">
    <property type="entry name" value="Inhibitor_I29"/>
    <property type="match status" value="1"/>
</dbReference>
<evidence type="ECO:0000259" key="11">
    <source>
        <dbReference type="SMART" id="SM00645"/>
    </source>
</evidence>
<dbReference type="InterPro" id="IPR000169">
    <property type="entry name" value="Pept_cys_AS"/>
</dbReference>
<gene>
    <name evidence="13" type="ORF">KR093_007866</name>
</gene>
<evidence type="ECO:0000256" key="6">
    <source>
        <dbReference type="ARBA" id="ARBA00023157"/>
    </source>
</evidence>
<evidence type="ECO:0000256" key="7">
    <source>
        <dbReference type="ARBA" id="ARBA00036319"/>
    </source>
</evidence>
<evidence type="ECO:0000256" key="2">
    <source>
        <dbReference type="ARBA" id="ARBA00022670"/>
    </source>
</evidence>
<evidence type="ECO:0000256" key="10">
    <source>
        <dbReference type="SAM" id="SignalP"/>
    </source>
</evidence>
<dbReference type="PANTHER" id="PTHR12411">
    <property type="entry name" value="CYSTEINE PROTEASE FAMILY C1-RELATED"/>
    <property type="match status" value="1"/>
</dbReference>
<proteinExistence type="inferred from homology"/>
<dbReference type="GO" id="GO:0006508">
    <property type="term" value="P:proteolysis"/>
    <property type="evidence" value="ECO:0007669"/>
    <property type="project" value="UniProtKB-KW"/>
</dbReference>
<comment type="caution">
    <text evidence="13">The sequence shown here is derived from an EMBL/GenBank/DDBJ whole genome shotgun (WGS) entry which is preliminary data.</text>
</comment>
<feature type="domain" description="Peptidase C1A papain C-terminal" evidence="11">
    <location>
        <begin position="120"/>
        <end position="330"/>
    </location>
</feature>
<feature type="signal peptide" evidence="10">
    <location>
        <begin position="1"/>
        <end position="24"/>
    </location>
</feature>